<comment type="pathway">
    <text evidence="2">Pyrimidine metabolism; UMP biosynthesis via de novo pathway; UMP from orotate: step 1/2.</text>
</comment>
<dbReference type="InterPro" id="IPR000836">
    <property type="entry name" value="PRTase_dom"/>
</dbReference>
<dbReference type="InterPro" id="IPR011060">
    <property type="entry name" value="RibuloseP-bd_barrel"/>
</dbReference>
<sequence length="483" mass="54278">MEPKKRNLILKLYEVNAIKFGTFILKSGLESPVYLDLRVIVSYPEIMKEVANIMWTKAEENTLRYDSVCGVPYTALPIATCISTDHNIPMLIRRKETKDYGTKKMIEGSYKEDDYCLIIEDVVTSGTSVYETAQALNSVGVKVRDAIVLLDREQGGADSLKTQDIHLHSVCTMTEVLTVLEKHNKIDKTMVEKTKEFIYSNRFDQTVKKPTPQANGDHTGKKIIRPTWAESAQKCKLQITARLYNIMHKKKTNLAVSVDVHSCREVKKIIEAVGLHVCIVKTHIDIIEDFVPEFTKELQDLAEKYNFLIFEDRKFADIGNTVQSQYSRGIYKISDWADIVNVHPLPGKGVISGLQQVVKDKGLKRGCLLVAEMSSAGNLITKDYTQASLRLAEADEHKDFVMGFVCQSRLTEDPSMIHMVPGVKLSSGGDNLGQQYTTPEEAVIKRGADIIIVGRGITEADNLKEEAERYQKAGYEAYLKTVS</sequence>
<evidence type="ECO:0000256" key="10">
    <source>
        <dbReference type="ARBA" id="ARBA00022793"/>
    </source>
</evidence>
<dbReference type="GO" id="GO:0006207">
    <property type="term" value="P:'de novo' pyrimidine nucleobase biosynthetic process"/>
    <property type="evidence" value="ECO:0007669"/>
    <property type="project" value="InterPro"/>
</dbReference>
<keyword evidence="10" id="KW-0210">Decarboxylase</keyword>
<proteinExistence type="inferred from homology"/>
<keyword evidence="8" id="KW-0328">Glycosyltransferase</keyword>
<evidence type="ECO:0000256" key="13">
    <source>
        <dbReference type="ARBA" id="ARBA00023268"/>
    </source>
</evidence>
<keyword evidence="9" id="KW-0808">Transferase</keyword>
<evidence type="ECO:0000259" key="16">
    <source>
        <dbReference type="SMART" id="SM00934"/>
    </source>
</evidence>
<keyword evidence="11" id="KW-0665">Pyrimidine biosynthesis</keyword>
<evidence type="ECO:0000256" key="1">
    <source>
        <dbReference type="ARBA" id="ARBA00004861"/>
    </source>
</evidence>
<comment type="similarity">
    <text evidence="3">In the N-terminal section; belongs to the purine/pyrimidine phosphoribosyltransferase family.</text>
</comment>
<dbReference type="InterPro" id="IPR014732">
    <property type="entry name" value="OMPdecase"/>
</dbReference>
<dbReference type="InterPro" id="IPR004467">
    <property type="entry name" value="Or_phspho_trans_dom"/>
</dbReference>
<keyword evidence="12" id="KW-0456">Lyase</keyword>
<dbReference type="GO" id="GO:0004590">
    <property type="term" value="F:orotidine-5'-phosphate decarboxylase activity"/>
    <property type="evidence" value="ECO:0007669"/>
    <property type="project" value="UniProtKB-EC"/>
</dbReference>
<evidence type="ECO:0000256" key="14">
    <source>
        <dbReference type="PIRSR" id="PIRSR614732-1"/>
    </source>
</evidence>
<dbReference type="Pfam" id="PF00215">
    <property type="entry name" value="OMPdecase"/>
    <property type="match status" value="1"/>
</dbReference>
<evidence type="ECO:0000256" key="3">
    <source>
        <dbReference type="ARBA" id="ARBA00006221"/>
    </source>
</evidence>
<feature type="binding site" evidence="15">
    <location>
        <position position="455"/>
    </location>
    <ligand>
        <name>substrate</name>
    </ligand>
</feature>
<evidence type="ECO:0000313" key="17">
    <source>
        <dbReference type="EMBL" id="KAK3102695.1"/>
    </source>
</evidence>
<dbReference type="PANTHER" id="PTHR19278:SF9">
    <property type="entry name" value="URIDINE 5'-MONOPHOSPHATE SYNTHASE"/>
    <property type="match status" value="1"/>
</dbReference>
<dbReference type="NCBIfam" id="NF010382">
    <property type="entry name" value="PRK13809.1"/>
    <property type="match status" value="1"/>
</dbReference>
<dbReference type="HAMAP" id="MF_01208">
    <property type="entry name" value="PyrE"/>
    <property type="match status" value="1"/>
</dbReference>
<feature type="binding site" evidence="15">
    <location>
        <position position="281"/>
    </location>
    <ligand>
        <name>substrate</name>
    </ligand>
</feature>
<dbReference type="CDD" id="cd04725">
    <property type="entry name" value="OMP_decarboxylase_like"/>
    <property type="match status" value="1"/>
</dbReference>
<organism evidence="17 18">
    <name type="scientific">Pinctada imbricata</name>
    <name type="common">Atlantic pearl-oyster</name>
    <name type="synonym">Pinctada martensii</name>
    <dbReference type="NCBI Taxonomy" id="66713"/>
    <lineage>
        <taxon>Eukaryota</taxon>
        <taxon>Metazoa</taxon>
        <taxon>Spiralia</taxon>
        <taxon>Lophotrochozoa</taxon>
        <taxon>Mollusca</taxon>
        <taxon>Bivalvia</taxon>
        <taxon>Autobranchia</taxon>
        <taxon>Pteriomorphia</taxon>
        <taxon>Pterioida</taxon>
        <taxon>Pterioidea</taxon>
        <taxon>Pteriidae</taxon>
        <taxon>Pinctada</taxon>
    </lineage>
</organism>
<feature type="binding site" evidence="15">
    <location>
        <position position="259"/>
    </location>
    <ligand>
        <name>substrate</name>
    </ligand>
</feature>
<dbReference type="EC" id="4.1.1.23" evidence="6"/>
<dbReference type="NCBIfam" id="TIGR00336">
    <property type="entry name" value="pyrE"/>
    <property type="match status" value="1"/>
</dbReference>
<dbReference type="PANTHER" id="PTHR19278">
    <property type="entry name" value="OROTATE PHOSPHORIBOSYLTRANSFERASE"/>
    <property type="match status" value="1"/>
</dbReference>
<evidence type="ECO:0000256" key="5">
    <source>
        <dbReference type="ARBA" id="ARBA00011971"/>
    </source>
</evidence>
<protein>
    <recommendedName>
        <fullName evidence="7">Uridine 5'-monophosphate synthase</fullName>
        <ecNumber evidence="5">2.4.2.10</ecNumber>
        <ecNumber evidence="6">4.1.1.23</ecNumber>
    </recommendedName>
</protein>
<gene>
    <name evidence="17" type="ORF">FSP39_013212</name>
</gene>
<evidence type="ECO:0000256" key="9">
    <source>
        <dbReference type="ARBA" id="ARBA00022679"/>
    </source>
</evidence>
<dbReference type="PROSITE" id="PS00156">
    <property type="entry name" value="OMPDECASE"/>
    <property type="match status" value="1"/>
</dbReference>
<dbReference type="SUPFAM" id="SSF53271">
    <property type="entry name" value="PRTase-like"/>
    <property type="match status" value="1"/>
</dbReference>
<comment type="caution">
    <text evidence="17">The sequence shown here is derived from an EMBL/GenBank/DDBJ whole genome shotgun (WGS) entry which is preliminary data.</text>
</comment>
<accession>A0AA88YMV3</accession>
<evidence type="ECO:0000256" key="8">
    <source>
        <dbReference type="ARBA" id="ARBA00022676"/>
    </source>
</evidence>
<dbReference type="InterPro" id="IPR023031">
    <property type="entry name" value="OPRT"/>
</dbReference>
<dbReference type="FunFam" id="3.40.50.2020:FF:000025">
    <property type="entry name" value="Uridine monophosphate synthetase"/>
    <property type="match status" value="1"/>
</dbReference>
<dbReference type="FunFam" id="3.20.20.70:FF:000114">
    <property type="entry name" value="Decarboxylase,orotidine phosphate"/>
    <property type="match status" value="1"/>
</dbReference>
<dbReference type="InterPro" id="IPR029057">
    <property type="entry name" value="PRTase-like"/>
</dbReference>
<feature type="active site" description="For OMPdecase activity" evidence="14">
    <location>
        <position position="314"/>
    </location>
</feature>
<dbReference type="Gene3D" id="3.20.20.70">
    <property type="entry name" value="Aldolase class I"/>
    <property type="match status" value="1"/>
</dbReference>
<evidence type="ECO:0000256" key="15">
    <source>
        <dbReference type="PIRSR" id="PIRSR614732-2"/>
    </source>
</evidence>
<evidence type="ECO:0000256" key="11">
    <source>
        <dbReference type="ARBA" id="ARBA00022975"/>
    </source>
</evidence>
<dbReference type="SMART" id="SM00934">
    <property type="entry name" value="OMPdecase"/>
    <property type="match status" value="1"/>
</dbReference>
<dbReference type="InterPro" id="IPR018089">
    <property type="entry name" value="OMPdecase_AS"/>
</dbReference>
<feature type="active site" description="For OMPdecase activity" evidence="14">
    <location>
        <position position="317"/>
    </location>
</feature>
<feature type="binding site" evidence="15">
    <location>
        <position position="454"/>
    </location>
    <ligand>
        <name>substrate</name>
    </ligand>
</feature>
<dbReference type="SUPFAM" id="SSF51366">
    <property type="entry name" value="Ribulose-phoshate binding barrel"/>
    <property type="match status" value="1"/>
</dbReference>
<evidence type="ECO:0000256" key="2">
    <source>
        <dbReference type="ARBA" id="ARBA00004889"/>
    </source>
</evidence>
<dbReference type="Proteomes" id="UP001186944">
    <property type="component" value="Unassembled WGS sequence"/>
</dbReference>
<comment type="pathway">
    <text evidence="1">Pyrimidine metabolism; UMP biosynthesis via de novo pathway; UMP from orotate: step 2/2.</text>
</comment>
<feature type="binding site" evidence="15">
    <location>
        <position position="434"/>
    </location>
    <ligand>
        <name>substrate</name>
    </ligand>
</feature>
<dbReference type="GO" id="GO:0044205">
    <property type="term" value="P:'de novo' UMP biosynthetic process"/>
    <property type="evidence" value="ECO:0007669"/>
    <property type="project" value="InterPro"/>
</dbReference>
<evidence type="ECO:0000256" key="6">
    <source>
        <dbReference type="ARBA" id="ARBA00012321"/>
    </source>
</evidence>
<dbReference type="EMBL" id="VSWD01000005">
    <property type="protein sequence ID" value="KAK3102695.1"/>
    <property type="molecule type" value="Genomic_DNA"/>
</dbReference>
<dbReference type="EC" id="2.4.2.10" evidence="5"/>
<feature type="binding site" evidence="15">
    <location>
        <position position="374"/>
    </location>
    <ligand>
        <name>substrate</name>
    </ligand>
</feature>
<dbReference type="AlphaFoldDB" id="A0AA88YMV3"/>
<feature type="active site" description="For OMPdecase activity" evidence="14">
    <location>
        <position position="312"/>
    </location>
</feature>
<name>A0AA88YMV3_PINIB</name>
<feature type="domain" description="Orotidine 5'-phosphate decarboxylase" evidence="16">
    <location>
        <begin position="253"/>
        <end position="470"/>
    </location>
</feature>
<dbReference type="GO" id="GO:0004588">
    <property type="term" value="F:orotate phosphoribosyltransferase activity"/>
    <property type="evidence" value="ECO:0007669"/>
    <property type="project" value="UniProtKB-EC"/>
</dbReference>
<comment type="similarity">
    <text evidence="4">In the C-terminal section; belongs to the OMP decarboxylase family.</text>
</comment>
<evidence type="ECO:0000256" key="4">
    <source>
        <dbReference type="ARBA" id="ARBA00009769"/>
    </source>
</evidence>
<dbReference type="InterPro" id="IPR001754">
    <property type="entry name" value="OMPdeCOase_dom"/>
</dbReference>
<dbReference type="NCBIfam" id="TIGR01740">
    <property type="entry name" value="pyrF"/>
    <property type="match status" value="1"/>
</dbReference>
<keyword evidence="18" id="KW-1185">Reference proteome</keyword>
<evidence type="ECO:0000313" key="18">
    <source>
        <dbReference type="Proteomes" id="UP001186944"/>
    </source>
</evidence>
<reference evidence="17" key="1">
    <citation type="submission" date="2019-08" db="EMBL/GenBank/DDBJ databases">
        <title>The improved chromosome-level genome for the pearl oyster Pinctada fucata martensii using PacBio sequencing and Hi-C.</title>
        <authorList>
            <person name="Zheng Z."/>
        </authorList>
    </citation>
    <scope>NUCLEOTIDE SEQUENCE</scope>
    <source>
        <strain evidence="17">ZZ-2019</strain>
        <tissue evidence="17">Adductor muscle</tissue>
    </source>
</reference>
<dbReference type="InterPro" id="IPR013785">
    <property type="entry name" value="Aldolase_TIM"/>
</dbReference>
<dbReference type="Pfam" id="PF00156">
    <property type="entry name" value="Pribosyltran"/>
    <property type="match status" value="1"/>
</dbReference>
<dbReference type="CDD" id="cd06223">
    <property type="entry name" value="PRTases_typeI"/>
    <property type="match status" value="1"/>
</dbReference>
<evidence type="ECO:0000256" key="12">
    <source>
        <dbReference type="ARBA" id="ARBA00023239"/>
    </source>
</evidence>
<keyword evidence="13" id="KW-0511">Multifunctional enzyme</keyword>
<evidence type="ECO:0000256" key="7">
    <source>
        <dbReference type="ARBA" id="ARBA00015047"/>
    </source>
</evidence>
<dbReference type="Gene3D" id="3.40.50.2020">
    <property type="match status" value="1"/>
</dbReference>